<feature type="domain" description="HAMP" evidence="13">
    <location>
        <begin position="181"/>
        <end position="233"/>
    </location>
</feature>
<evidence type="ECO:0000256" key="5">
    <source>
        <dbReference type="ARBA" id="ARBA00022679"/>
    </source>
</evidence>
<proteinExistence type="predicted"/>
<evidence type="ECO:0000256" key="6">
    <source>
        <dbReference type="ARBA" id="ARBA00022692"/>
    </source>
</evidence>
<dbReference type="Proteomes" id="UP001058003">
    <property type="component" value="Chromosome"/>
</dbReference>
<dbReference type="RefSeq" id="WP_033366259.1">
    <property type="nucleotide sequence ID" value="NZ_CP073767.1"/>
</dbReference>
<evidence type="ECO:0000256" key="11">
    <source>
        <dbReference type="SAM" id="Phobius"/>
    </source>
</evidence>
<dbReference type="EMBL" id="CP073767">
    <property type="protein sequence ID" value="UWZ51072.1"/>
    <property type="molecule type" value="Genomic_DNA"/>
</dbReference>
<dbReference type="PROSITE" id="PS50885">
    <property type="entry name" value="HAMP"/>
    <property type="match status" value="1"/>
</dbReference>
<keyword evidence="10 11" id="KW-0472">Membrane</keyword>
<dbReference type="CDD" id="cd00075">
    <property type="entry name" value="HATPase"/>
    <property type="match status" value="1"/>
</dbReference>
<evidence type="ECO:0000259" key="12">
    <source>
        <dbReference type="PROSITE" id="PS50109"/>
    </source>
</evidence>
<dbReference type="Pfam" id="PF02518">
    <property type="entry name" value="HATPase_c"/>
    <property type="match status" value="1"/>
</dbReference>
<accession>A0A9Q9MIM5</accession>
<evidence type="ECO:0000256" key="9">
    <source>
        <dbReference type="ARBA" id="ARBA00023012"/>
    </source>
</evidence>
<name>A0A9Q9MIM5_9ACTN</name>
<dbReference type="CDD" id="cd00082">
    <property type="entry name" value="HisKA"/>
    <property type="match status" value="1"/>
</dbReference>
<keyword evidence="15" id="KW-1185">Reference proteome</keyword>
<dbReference type="Pfam" id="PF00512">
    <property type="entry name" value="HisKA"/>
    <property type="match status" value="1"/>
</dbReference>
<dbReference type="PROSITE" id="PS50109">
    <property type="entry name" value="HIS_KIN"/>
    <property type="match status" value="1"/>
</dbReference>
<dbReference type="PANTHER" id="PTHR45436:SF5">
    <property type="entry name" value="SENSOR HISTIDINE KINASE TRCS"/>
    <property type="match status" value="1"/>
</dbReference>
<dbReference type="AlphaFoldDB" id="A0A9Q9MIM5"/>
<evidence type="ECO:0000256" key="10">
    <source>
        <dbReference type="ARBA" id="ARBA00023136"/>
    </source>
</evidence>
<dbReference type="SMART" id="SM00304">
    <property type="entry name" value="HAMP"/>
    <property type="match status" value="1"/>
</dbReference>
<dbReference type="Gene3D" id="1.10.287.130">
    <property type="match status" value="1"/>
</dbReference>
<dbReference type="InterPro" id="IPR050428">
    <property type="entry name" value="TCS_sensor_his_kinase"/>
</dbReference>
<keyword evidence="9" id="KW-0902">Two-component regulatory system</keyword>
<comment type="catalytic activity">
    <reaction evidence="1">
        <text>ATP + protein L-histidine = ADP + protein N-phospho-L-histidine.</text>
        <dbReference type="EC" id="2.7.13.3"/>
    </reaction>
</comment>
<evidence type="ECO:0000256" key="4">
    <source>
        <dbReference type="ARBA" id="ARBA00022553"/>
    </source>
</evidence>
<dbReference type="PRINTS" id="PR00344">
    <property type="entry name" value="BCTRLSENSOR"/>
</dbReference>
<dbReference type="InterPro" id="IPR005467">
    <property type="entry name" value="His_kinase_dom"/>
</dbReference>
<dbReference type="KEGG" id="daur:Daura_30400"/>
<dbReference type="SUPFAM" id="SSF55874">
    <property type="entry name" value="ATPase domain of HSP90 chaperone/DNA topoisomerase II/histidine kinase"/>
    <property type="match status" value="1"/>
</dbReference>
<dbReference type="InterPro" id="IPR036097">
    <property type="entry name" value="HisK_dim/P_sf"/>
</dbReference>
<dbReference type="CDD" id="cd06225">
    <property type="entry name" value="HAMP"/>
    <property type="match status" value="1"/>
</dbReference>
<dbReference type="SMART" id="SM00388">
    <property type="entry name" value="HisKA"/>
    <property type="match status" value="1"/>
</dbReference>
<dbReference type="InterPro" id="IPR003594">
    <property type="entry name" value="HATPase_dom"/>
</dbReference>
<dbReference type="PANTHER" id="PTHR45436">
    <property type="entry name" value="SENSOR HISTIDINE KINASE YKOH"/>
    <property type="match status" value="1"/>
</dbReference>
<organism evidence="14 15">
    <name type="scientific">Dactylosporangium aurantiacum</name>
    <dbReference type="NCBI Taxonomy" id="35754"/>
    <lineage>
        <taxon>Bacteria</taxon>
        <taxon>Bacillati</taxon>
        <taxon>Actinomycetota</taxon>
        <taxon>Actinomycetes</taxon>
        <taxon>Micromonosporales</taxon>
        <taxon>Micromonosporaceae</taxon>
        <taxon>Dactylosporangium</taxon>
    </lineage>
</organism>
<protein>
    <recommendedName>
        <fullName evidence="3">histidine kinase</fullName>
        <ecNumber evidence="3">2.7.13.3</ecNumber>
    </recommendedName>
</protein>
<dbReference type="GO" id="GO:0005886">
    <property type="term" value="C:plasma membrane"/>
    <property type="evidence" value="ECO:0007669"/>
    <property type="project" value="UniProtKB-SubCell"/>
</dbReference>
<keyword evidence="6 11" id="KW-0812">Transmembrane</keyword>
<dbReference type="InterPro" id="IPR036890">
    <property type="entry name" value="HATPase_C_sf"/>
</dbReference>
<evidence type="ECO:0000256" key="8">
    <source>
        <dbReference type="ARBA" id="ARBA00022989"/>
    </source>
</evidence>
<dbReference type="EC" id="2.7.13.3" evidence="3"/>
<dbReference type="InterPro" id="IPR003660">
    <property type="entry name" value="HAMP_dom"/>
</dbReference>
<gene>
    <name evidence="14" type="ORF">Daura_30400</name>
</gene>
<sequence>MRRAGLRTRIVGGFAIGALLLSASMAFATYQTTRRYLLEGRERVSVRAVSYDARILREGVLTDQVDVVDLLRALDTGGNRRAMLYRDGGWFGRAADDGTTEAVPQSLQRLVQQGQAGKQLVRVNGVPAIVVGVPLSDTAALYEVDLFRELDQTLRTLSWVLTVVAALTAVAGAGLGWYAARYVARPLRSVAGAAKEIAAGDLSTRLDPAVEPDLVQLTTSFNDMVDRLAKRLEQDRRFAADVSHELRSPLQTLAASASVLARRRDHLDQRTGLAVGLIVEEVDRFQSLVDDLLELAKSDQPVQREEVDVMAVARRACQLRKLAPDLVTAAGDTPHLWLVDGRRIEQIVGNLLDNAARYGGGATAVRVGTAGDLWFLEVDDEGPGVSPADKATIFDRFVRGRAARARTDDDGAGLGLAIVAQHAAAHGGRAFVLDRPGGGARFRVELRREPS</sequence>
<evidence type="ECO:0000313" key="15">
    <source>
        <dbReference type="Proteomes" id="UP001058003"/>
    </source>
</evidence>
<dbReference type="SMART" id="SM00387">
    <property type="entry name" value="HATPase_c"/>
    <property type="match status" value="1"/>
</dbReference>
<evidence type="ECO:0000256" key="7">
    <source>
        <dbReference type="ARBA" id="ARBA00022777"/>
    </source>
</evidence>
<dbReference type="InterPro" id="IPR003661">
    <property type="entry name" value="HisK_dim/P_dom"/>
</dbReference>
<dbReference type="SUPFAM" id="SSF158472">
    <property type="entry name" value="HAMP domain-like"/>
    <property type="match status" value="1"/>
</dbReference>
<keyword evidence="5" id="KW-0808">Transferase</keyword>
<reference evidence="14" key="1">
    <citation type="submission" date="2021-04" db="EMBL/GenBank/DDBJ databases">
        <title>Dactylosporangium aurantiacum NRRL B-8018 full assembly.</title>
        <authorList>
            <person name="Hartkoorn R.C."/>
            <person name="Beaudoing E."/>
            <person name="Hot D."/>
        </authorList>
    </citation>
    <scope>NUCLEOTIDE SEQUENCE</scope>
    <source>
        <strain evidence="14">NRRL B-8018</strain>
    </source>
</reference>
<keyword evidence="7 14" id="KW-0418">Kinase</keyword>
<evidence type="ECO:0000313" key="14">
    <source>
        <dbReference type="EMBL" id="UWZ51072.1"/>
    </source>
</evidence>
<dbReference type="Pfam" id="PF00672">
    <property type="entry name" value="HAMP"/>
    <property type="match status" value="1"/>
</dbReference>
<dbReference type="InterPro" id="IPR004358">
    <property type="entry name" value="Sig_transdc_His_kin-like_C"/>
</dbReference>
<feature type="domain" description="Histidine kinase" evidence="12">
    <location>
        <begin position="241"/>
        <end position="450"/>
    </location>
</feature>
<dbReference type="OrthoDB" id="5242752at2"/>
<keyword evidence="8 11" id="KW-1133">Transmembrane helix</keyword>
<dbReference type="GO" id="GO:0000155">
    <property type="term" value="F:phosphorelay sensor kinase activity"/>
    <property type="evidence" value="ECO:0007669"/>
    <property type="project" value="InterPro"/>
</dbReference>
<dbReference type="SUPFAM" id="SSF47384">
    <property type="entry name" value="Homodimeric domain of signal transducing histidine kinase"/>
    <property type="match status" value="1"/>
</dbReference>
<evidence type="ECO:0000256" key="3">
    <source>
        <dbReference type="ARBA" id="ARBA00012438"/>
    </source>
</evidence>
<evidence type="ECO:0000256" key="2">
    <source>
        <dbReference type="ARBA" id="ARBA00004236"/>
    </source>
</evidence>
<keyword evidence="4" id="KW-0597">Phosphoprotein</keyword>
<comment type="subcellular location">
    <subcellularLocation>
        <location evidence="2">Cell membrane</location>
    </subcellularLocation>
</comment>
<evidence type="ECO:0000256" key="1">
    <source>
        <dbReference type="ARBA" id="ARBA00000085"/>
    </source>
</evidence>
<dbReference type="Gene3D" id="3.30.565.10">
    <property type="entry name" value="Histidine kinase-like ATPase, C-terminal domain"/>
    <property type="match status" value="1"/>
</dbReference>
<dbReference type="Gene3D" id="6.10.340.10">
    <property type="match status" value="1"/>
</dbReference>
<feature type="transmembrane region" description="Helical" evidence="11">
    <location>
        <begin position="157"/>
        <end position="180"/>
    </location>
</feature>
<evidence type="ECO:0000259" key="13">
    <source>
        <dbReference type="PROSITE" id="PS50885"/>
    </source>
</evidence>